<dbReference type="Proteomes" id="UP000242814">
    <property type="component" value="Unassembled WGS sequence"/>
</dbReference>
<gene>
    <name evidence="5" type="ORF">ACO22_03230</name>
</gene>
<dbReference type="NCBIfam" id="TIGR01030">
    <property type="entry name" value="rpmH_bact"/>
    <property type="match status" value="1"/>
</dbReference>
<dbReference type="Gene3D" id="1.10.287.3980">
    <property type="match status" value="1"/>
</dbReference>
<organism evidence="5 6">
    <name type="scientific">Paracoccidioides brasiliensis</name>
    <dbReference type="NCBI Taxonomy" id="121759"/>
    <lineage>
        <taxon>Eukaryota</taxon>
        <taxon>Fungi</taxon>
        <taxon>Dikarya</taxon>
        <taxon>Ascomycota</taxon>
        <taxon>Pezizomycotina</taxon>
        <taxon>Eurotiomycetes</taxon>
        <taxon>Eurotiomycetidae</taxon>
        <taxon>Onygenales</taxon>
        <taxon>Ajellomycetaceae</taxon>
        <taxon>Paracoccidioides</taxon>
    </lineage>
</organism>
<evidence type="ECO:0000313" key="6">
    <source>
        <dbReference type="Proteomes" id="UP000242814"/>
    </source>
</evidence>
<proteinExistence type="inferred from homology"/>
<keyword evidence="2 5" id="KW-0689">Ribosomal protein</keyword>
<dbReference type="GO" id="GO:0006412">
    <property type="term" value="P:translation"/>
    <property type="evidence" value="ECO:0007669"/>
    <property type="project" value="InterPro"/>
</dbReference>
<reference evidence="5 6" key="1">
    <citation type="submission" date="2016-06" db="EMBL/GenBank/DDBJ databases">
        <authorList>
            <person name="Kjaerup R.B."/>
            <person name="Dalgaard T.S."/>
            <person name="Juul-Madsen H.R."/>
        </authorList>
    </citation>
    <scope>NUCLEOTIDE SEQUENCE [LARGE SCALE GENOMIC DNA]</scope>
    <source>
        <strain evidence="5 6">Pb300</strain>
    </source>
</reference>
<dbReference type="HAMAP" id="MF_00391">
    <property type="entry name" value="Ribosomal_bL34"/>
    <property type="match status" value="1"/>
</dbReference>
<comment type="similarity">
    <text evidence="1">Belongs to the bacterial ribosomal protein bL34 family.</text>
</comment>
<dbReference type="Pfam" id="PF00468">
    <property type="entry name" value="Ribosomal_L34"/>
    <property type="match status" value="1"/>
</dbReference>
<comment type="caution">
    <text evidence="5">The sequence shown here is derived from an EMBL/GenBank/DDBJ whole genome shotgun (WGS) entry which is preliminary data.</text>
</comment>
<protein>
    <recommendedName>
        <fullName evidence="4">Large ribosomal subunit protein bL34m</fullName>
    </recommendedName>
</protein>
<dbReference type="VEuPathDB" id="FungiDB:PADG_04085"/>
<keyword evidence="3" id="KW-0687">Ribonucleoprotein</keyword>
<accession>A0A1D2JGI9</accession>
<dbReference type="GO" id="GO:0005762">
    <property type="term" value="C:mitochondrial large ribosomal subunit"/>
    <property type="evidence" value="ECO:0007669"/>
    <property type="project" value="TreeGrafter"/>
</dbReference>
<dbReference type="InterPro" id="IPR000271">
    <property type="entry name" value="Ribosomal_bL34"/>
</dbReference>
<dbReference type="VEuPathDB" id="FungiDB:PABG_01481"/>
<dbReference type="GO" id="GO:0003735">
    <property type="term" value="F:structural constituent of ribosome"/>
    <property type="evidence" value="ECO:0007669"/>
    <property type="project" value="InterPro"/>
</dbReference>
<dbReference type="PANTHER" id="PTHR14503:SF4">
    <property type="entry name" value="LARGE RIBOSOMAL SUBUNIT PROTEIN BL34M"/>
    <property type="match status" value="1"/>
</dbReference>
<evidence type="ECO:0000313" key="5">
    <source>
        <dbReference type="EMBL" id="ODH34007.1"/>
    </source>
</evidence>
<dbReference type="EMBL" id="LZYO01000107">
    <property type="protein sequence ID" value="ODH34007.1"/>
    <property type="molecule type" value="Genomic_DNA"/>
</dbReference>
<dbReference type="FunFam" id="1.10.287.3980:FF:000001">
    <property type="entry name" value="Mitochondrial ribosomal protein L34"/>
    <property type="match status" value="1"/>
</dbReference>
<evidence type="ECO:0000256" key="3">
    <source>
        <dbReference type="ARBA" id="ARBA00023274"/>
    </source>
</evidence>
<name>A0A1D2JGI9_PARBR</name>
<evidence type="ECO:0000256" key="4">
    <source>
        <dbReference type="ARBA" id="ARBA00035274"/>
    </source>
</evidence>
<dbReference type="AlphaFoldDB" id="A0A1D2JGI9"/>
<dbReference type="PANTHER" id="PTHR14503">
    <property type="entry name" value="MITOCHONDRIAL RIBOSOMAL PROTEIN 34 FAMILY MEMBER"/>
    <property type="match status" value="1"/>
</dbReference>
<evidence type="ECO:0000256" key="1">
    <source>
        <dbReference type="ARBA" id="ARBA00010111"/>
    </source>
</evidence>
<sequence>MSCLHCARTSTSLLSSKFLFQSLPRIHNKSIPSLLTEYQYRPFSHLLSHQHIPAQQSPTGTSPFRLFQPSITPAQPTTTTLSPSVSLLALIPGTTARPFSASAALGGKRDTYNPSRRVQKRRHGFLARLKTNSGRKILARRRAKGRKFLSW</sequence>
<evidence type="ECO:0000256" key="2">
    <source>
        <dbReference type="ARBA" id="ARBA00022980"/>
    </source>
</evidence>